<evidence type="ECO:0000259" key="6">
    <source>
        <dbReference type="Pfam" id="PF10033"/>
    </source>
</evidence>
<dbReference type="PANTHER" id="PTHR13430">
    <property type="match status" value="1"/>
</dbReference>
<dbReference type="GO" id="GO:0034727">
    <property type="term" value="P:piecemeal microautophagy of the nucleus"/>
    <property type="evidence" value="ECO:0007669"/>
    <property type="project" value="TreeGrafter"/>
</dbReference>
<protein>
    <recommendedName>
        <fullName evidence="4">Autophagy-related protein 13</fullName>
    </recommendedName>
</protein>
<dbReference type="EMBL" id="CAJNRD030001122">
    <property type="protein sequence ID" value="CAG5100449.1"/>
    <property type="molecule type" value="Genomic_DNA"/>
</dbReference>
<dbReference type="GO" id="GO:1990316">
    <property type="term" value="C:Atg1/ULK1 kinase complex"/>
    <property type="evidence" value="ECO:0007669"/>
    <property type="project" value="InterPro"/>
</dbReference>
<feature type="region of interest" description="Disordered" evidence="5">
    <location>
        <begin position="256"/>
        <end position="277"/>
    </location>
</feature>
<dbReference type="Pfam" id="PF10033">
    <property type="entry name" value="ATG13"/>
    <property type="match status" value="1"/>
</dbReference>
<evidence type="ECO:0000256" key="1">
    <source>
        <dbReference type="ARBA" id="ARBA00004329"/>
    </source>
</evidence>
<dbReference type="GO" id="GO:0000407">
    <property type="term" value="C:phagophore assembly site"/>
    <property type="evidence" value="ECO:0007669"/>
    <property type="project" value="UniProtKB-SubCell"/>
</dbReference>
<accession>A0A8J2MTY5</accession>
<feature type="domain" description="Autophagy-related protein 13 N-terminal" evidence="6">
    <location>
        <begin position="72"/>
        <end position="175"/>
    </location>
</feature>
<keyword evidence="8" id="KW-1185">Reference proteome</keyword>
<evidence type="ECO:0000256" key="2">
    <source>
        <dbReference type="ARBA" id="ARBA00007341"/>
    </source>
</evidence>
<dbReference type="InterPro" id="IPR018731">
    <property type="entry name" value="Atg13_N"/>
</dbReference>
<reference evidence="7" key="1">
    <citation type="submission" date="2021-04" db="EMBL/GenBank/DDBJ databases">
        <authorList>
            <person name="Chebbi M.A.C M."/>
        </authorList>
    </citation>
    <scope>NUCLEOTIDE SEQUENCE</scope>
</reference>
<evidence type="ECO:0000256" key="4">
    <source>
        <dbReference type="RuleBase" id="RU361214"/>
    </source>
</evidence>
<dbReference type="GO" id="GO:0005829">
    <property type="term" value="C:cytosol"/>
    <property type="evidence" value="ECO:0007669"/>
    <property type="project" value="TreeGrafter"/>
</dbReference>
<dbReference type="AlphaFoldDB" id="A0A8J2MTY5"/>
<dbReference type="Gene3D" id="3.30.900.10">
    <property type="entry name" value="HORMA domain"/>
    <property type="match status" value="1"/>
</dbReference>
<evidence type="ECO:0000313" key="8">
    <source>
        <dbReference type="Proteomes" id="UP000786811"/>
    </source>
</evidence>
<name>A0A8J2MTY5_COTCN</name>
<dbReference type="Proteomes" id="UP000786811">
    <property type="component" value="Unassembled WGS sequence"/>
</dbReference>
<dbReference type="PANTHER" id="PTHR13430:SF4">
    <property type="entry name" value="AUTOPHAGY-RELATED PROTEIN 13"/>
    <property type="match status" value="1"/>
</dbReference>
<evidence type="ECO:0000313" key="7">
    <source>
        <dbReference type="EMBL" id="CAG5100449.1"/>
    </source>
</evidence>
<keyword evidence="3 4" id="KW-0072">Autophagy</keyword>
<comment type="similarity">
    <text evidence="2 4">Belongs to the ATG13 family. Metazoan subfamily.</text>
</comment>
<proteinExistence type="inferred from homology"/>
<dbReference type="GO" id="GO:0000423">
    <property type="term" value="P:mitophagy"/>
    <property type="evidence" value="ECO:0007669"/>
    <property type="project" value="TreeGrafter"/>
</dbReference>
<evidence type="ECO:0000256" key="3">
    <source>
        <dbReference type="ARBA" id="ARBA00023006"/>
    </source>
</evidence>
<sequence length="436" mass="48295">MSTMKLSMQDKKDLDKFMKFLAFKTAQIIVQSRSVHDLPEVLAEAKKVLCGEAISSSIPLCIEISLRTVEGDTMVLETWSLGVLPEQSDPTIRVTYTVYNRMGILLKSLLSISRVTPAYKLSRRQGPDSYVICYRIYMGEPQLHTLGDNYKHIRVGQLCTPVGTIHLSVSYRTKMTISPTHTSRDSIMLKSDHFHSDLSPRHARYQQRFEEISKSLSDTIKVGAFVVNKQVVVNEQDLVIPDVPFSSLLTPRQTSPPLGLIPDNISNPPTSTTATATSVSALTTGTAAGSVTTSTPLSSVVGATLDTNNGNNDKSSTIDNATFKCNSRNGSRRSSCSITSANDDFIMVDLKTPFAGTNTNSDLGTFYRECQSAPQLQTFLEEERTLAEQVGDLTKQLETFEINQQKYKDILTTLCQTDNNNQSTEFYLKSIKYSFS</sequence>
<evidence type="ECO:0000256" key="5">
    <source>
        <dbReference type="SAM" id="MobiDB-lite"/>
    </source>
</evidence>
<organism evidence="7 8">
    <name type="scientific">Cotesia congregata</name>
    <name type="common">Parasitoid wasp</name>
    <name type="synonym">Apanteles congregatus</name>
    <dbReference type="NCBI Taxonomy" id="51543"/>
    <lineage>
        <taxon>Eukaryota</taxon>
        <taxon>Metazoa</taxon>
        <taxon>Ecdysozoa</taxon>
        <taxon>Arthropoda</taxon>
        <taxon>Hexapoda</taxon>
        <taxon>Insecta</taxon>
        <taxon>Pterygota</taxon>
        <taxon>Neoptera</taxon>
        <taxon>Endopterygota</taxon>
        <taxon>Hymenoptera</taxon>
        <taxon>Apocrita</taxon>
        <taxon>Ichneumonoidea</taxon>
        <taxon>Braconidae</taxon>
        <taxon>Microgastrinae</taxon>
        <taxon>Cotesia</taxon>
    </lineage>
</organism>
<comment type="caution">
    <text evidence="7">The sequence shown here is derived from an EMBL/GenBank/DDBJ whole genome shotgun (WGS) entry which is preliminary data.</text>
</comment>
<dbReference type="InterPro" id="IPR040182">
    <property type="entry name" value="ATG13"/>
</dbReference>
<dbReference type="InterPro" id="IPR036570">
    <property type="entry name" value="HORMA_dom_sf"/>
</dbReference>
<dbReference type="OrthoDB" id="70161at2759"/>
<gene>
    <name evidence="7" type="ORF">HICCMSTLAB_LOCUS9559</name>
</gene>
<comment type="subcellular location">
    <subcellularLocation>
        <location evidence="1">Preautophagosomal structure</location>
    </subcellularLocation>
</comment>
<dbReference type="GO" id="GO:0034497">
    <property type="term" value="P:protein localization to phagophore assembly site"/>
    <property type="evidence" value="ECO:0007669"/>
    <property type="project" value="TreeGrafter"/>
</dbReference>